<dbReference type="EMBL" id="LR798292">
    <property type="protein sequence ID" value="CAB5221381.1"/>
    <property type="molecule type" value="Genomic_DNA"/>
</dbReference>
<evidence type="ECO:0000313" key="1">
    <source>
        <dbReference type="EMBL" id="CAB5221381.1"/>
    </source>
</evidence>
<reference evidence="1" key="1">
    <citation type="submission" date="2020-05" db="EMBL/GenBank/DDBJ databases">
        <authorList>
            <person name="Chiriac C."/>
            <person name="Salcher M."/>
            <person name="Ghai R."/>
            <person name="Kavagutti S V."/>
        </authorList>
    </citation>
    <scope>NUCLEOTIDE SEQUENCE</scope>
</reference>
<gene>
    <name evidence="1" type="ORF">UFOVP244_150</name>
</gene>
<protein>
    <submittedName>
        <fullName evidence="1">Uncharacterized protein</fullName>
    </submittedName>
</protein>
<name>A0A6J7WTR4_9CAUD</name>
<organism evidence="1">
    <name type="scientific">uncultured Caudovirales phage</name>
    <dbReference type="NCBI Taxonomy" id="2100421"/>
    <lineage>
        <taxon>Viruses</taxon>
        <taxon>Duplodnaviria</taxon>
        <taxon>Heunggongvirae</taxon>
        <taxon>Uroviricota</taxon>
        <taxon>Caudoviricetes</taxon>
        <taxon>Peduoviridae</taxon>
        <taxon>Maltschvirus</taxon>
        <taxon>Maltschvirus maltsch</taxon>
    </lineage>
</organism>
<accession>A0A6J7WTR4</accession>
<proteinExistence type="predicted"/>
<sequence length="173" mass="20427">MSSQQERKNTLKELSLKVYGSRSKWQKIQERRKYFSHVETLPSDCKAYKNAKKKYEHEVLEGRAEGEFVPPTRKVYLHPSDEQMIEILHKELLIQEYKKLTWEELVEQLKQEIKEQRIRIPLALIVTAGEKEEFTRTWDEVSEDTRTVLEQAQSYEGGLVVRGLKLLKALSHV</sequence>